<dbReference type="Pfam" id="PF11374">
    <property type="entry name" value="DUF3176"/>
    <property type="match status" value="1"/>
</dbReference>
<organism evidence="2 3">
    <name type="scientific">Apiospora saccharicola</name>
    <dbReference type="NCBI Taxonomy" id="335842"/>
    <lineage>
        <taxon>Eukaryota</taxon>
        <taxon>Fungi</taxon>
        <taxon>Dikarya</taxon>
        <taxon>Ascomycota</taxon>
        <taxon>Pezizomycotina</taxon>
        <taxon>Sordariomycetes</taxon>
        <taxon>Xylariomycetidae</taxon>
        <taxon>Amphisphaeriales</taxon>
        <taxon>Apiosporaceae</taxon>
        <taxon>Apiospora</taxon>
    </lineage>
</organism>
<feature type="transmembrane region" description="Helical" evidence="1">
    <location>
        <begin position="20"/>
        <end position="45"/>
    </location>
</feature>
<evidence type="ECO:0000313" key="3">
    <source>
        <dbReference type="Proteomes" id="UP001446871"/>
    </source>
</evidence>
<comment type="caution">
    <text evidence="2">The sequence shown here is derived from an EMBL/GenBank/DDBJ whole genome shotgun (WGS) entry which is preliminary data.</text>
</comment>
<reference evidence="2 3" key="1">
    <citation type="submission" date="2023-01" db="EMBL/GenBank/DDBJ databases">
        <title>Analysis of 21 Apiospora genomes using comparative genomics revels a genus with tremendous synthesis potential of carbohydrate active enzymes and secondary metabolites.</title>
        <authorList>
            <person name="Sorensen T."/>
        </authorList>
    </citation>
    <scope>NUCLEOTIDE SEQUENCE [LARGE SCALE GENOMIC DNA]</scope>
    <source>
        <strain evidence="2 3">CBS 83171</strain>
    </source>
</reference>
<gene>
    <name evidence="2" type="ORF">PG996_015572</name>
</gene>
<dbReference type="PANTHER" id="PTHR35394:SF5">
    <property type="entry name" value="DUF3176 DOMAIN-CONTAINING PROTEIN"/>
    <property type="match status" value="1"/>
</dbReference>
<name>A0ABR1TPA3_9PEZI</name>
<keyword evidence="1" id="KW-0812">Transmembrane</keyword>
<evidence type="ECO:0000256" key="1">
    <source>
        <dbReference type="SAM" id="Phobius"/>
    </source>
</evidence>
<keyword evidence="3" id="KW-1185">Reference proteome</keyword>
<feature type="transmembrane region" description="Helical" evidence="1">
    <location>
        <begin position="397"/>
        <end position="419"/>
    </location>
</feature>
<dbReference type="PANTHER" id="PTHR35394">
    <property type="entry name" value="DUF3176 DOMAIN-CONTAINING PROTEIN"/>
    <property type="match status" value="1"/>
</dbReference>
<accession>A0ABR1TPA3</accession>
<keyword evidence="1" id="KW-1133">Transmembrane helix</keyword>
<proteinExistence type="predicted"/>
<evidence type="ECO:0000313" key="2">
    <source>
        <dbReference type="EMBL" id="KAK8047508.1"/>
    </source>
</evidence>
<protein>
    <submittedName>
        <fullName evidence="2">Uncharacterized protein</fullName>
    </submittedName>
</protein>
<feature type="transmembrane region" description="Helical" evidence="1">
    <location>
        <begin position="128"/>
        <end position="146"/>
    </location>
</feature>
<dbReference type="InterPro" id="IPR021514">
    <property type="entry name" value="DUF3176"/>
</dbReference>
<dbReference type="EMBL" id="JAQQWM010000009">
    <property type="protein sequence ID" value="KAK8047508.1"/>
    <property type="molecule type" value="Genomic_DNA"/>
</dbReference>
<dbReference type="Proteomes" id="UP001446871">
    <property type="component" value="Unassembled WGS sequence"/>
</dbReference>
<sequence>MALPAKGNSANNVWKDVLHPWSWEILLCVTSSSILTSIIAILAQVDDRPQEEWRFRVTLNSLVNILSIIFRACLDLTAAEVISQQKWIWFWSAPMPGRPIGDVQAFEEGRSSLGALKLLPTVATQQPFAIVPIMVLLTSLAVGPFTQQSIRTVYKNVPSGLGMASIPLSNNMNSSGSWFRTVEQEHADYGNWSFNCGPRNTLFHALANPRSKDSLISPTCPTGNCNFPVLSAATEKAMDSTPLVPDYKGDDGDFPETLGRTDLETSIFNHSLAAIQPWLLATEAAPEFPTEMANEACVTRIDGLAYALIGGMYAKFFNGNCSWDPRNGPELICDDRLWLTQFWDRNHATVHSIIERFDAIANATTNQIRLGFLRPPGTPHCVEGRALRRVAYTRITWAWLVLPGCLLALDIAMVVWMIVRSTRHRDTEAVWKSNLLPLIYYKSRFVGPGEPDQRFPSADFDPLESSNSDRQQKLLNTADLEAVAKTVKVRFVKRETEEKDTAVEGD</sequence>
<keyword evidence="1" id="KW-0472">Membrane</keyword>